<feature type="signal peptide" evidence="1">
    <location>
        <begin position="1"/>
        <end position="20"/>
    </location>
</feature>
<organism evidence="2 3">
    <name type="scientific">Stereocaulon virgatum</name>
    <dbReference type="NCBI Taxonomy" id="373712"/>
    <lineage>
        <taxon>Eukaryota</taxon>
        <taxon>Fungi</taxon>
        <taxon>Dikarya</taxon>
        <taxon>Ascomycota</taxon>
        <taxon>Pezizomycotina</taxon>
        <taxon>Lecanoromycetes</taxon>
        <taxon>OSLEUM clade</taxon>
        <taxon>Lecanoromycetidae</taxon>
        <taxon>Lecanorales</taxon>
        <taxon>Lecanorineae</taxon>
        <taxon>Stereocaulaceae</taxon>
        <taxon>Stereocaulon</taxon>
    </lineage>
</organism>
<accession>A0ABR3ZZ59</accession>
<dbReference type="Proteomes" id="UP001590950">
    <property type="component" value="Unassembled WGS sequence"/>
</dbReference>
<proteinExistence type="predicted"/>
<dbReference type="EMBL" id="JBEFKJ010000037">
    <property type="protein sequence ID" value="KAL2037819.1"/>
    <property type="molecule type" value="Genomic_DNA"/>
</dbReference>
<comment type="caution">
    <text evidence="2">The sequence shown here is derived from an EMBL/GenBank/DDBJ whole genome shotgun (WGS) entry which is preliminary data.</text>
</comment>
<protein>
    <submittedName>
        <fullName evidence="2">Uncharacterized protein</fullName>
    </submittedName>
</protein>
<feature type="chain" id="PRO_5045636008" evidence="1">
    <location>
        <begin position="21"/>
        <end position="89"/>
    </location>
</feature>
<keyword evidence="1" id="KW-0732">Signal</keyword>
<evidence type="ECO:0000256" key="1">
    <source>
        <dbReference type="SAM" id="SignalP"/>
    </source>
</evidence>
<gene>
    <name evidence="2" type="ORF">N7G274_009544</name>
</gene>
<evidence type="ECO:0000313" key="2">
    <source>
        <dbReference type="EMBL" id="KAL2037819.1"/>
    </source>
</evidence>
<name>A0ABR3ZZ59_9LECA</name>
<keyword evidence="3" id="KW-1185">Reference proteome</keyword>
<reference evidence="2 3" key="1">
    <citation type="submission" date="2024-09" db="EMBL/GenBank/DDBJ databases">
        <title>Rethinking Asexuality: The Enigmatic Case of Functional Sexual Genes in Lepraria (Stereocaulaceae).</title>
        <authorList>
            <person name="Doellman M."/>
            <person name="Sun Y."/>
            <person name="Barcenas-Pena A."/>
            <person name="Lumbsch H.T."/>
            <person name="Grewe F."/>
        </authorList>
    </citation>
    <scope>NUCLEOTIDE SEQUENCE [LARGE SCALE GENOMIC DNA]</scope>
    <source>
        <strain evidence="2 3">Mercado 3170</strain>
    </source>
</reference>
<evidence type="ECO:0000313" key="3">
    <source>
        <dbReference type="Proteomes" id="UP001590950"/>
    </source>
</evidence>
<sequence>MSRLVLTLIVGLLAIANVYAKEYKHHGQHTIYPQLGLSSRESEKLTGVMNQLAAGKDDVRIYPRSHQSEPTFWLAQLPKTALNMVSDIL</sequence>